<dbReference type="Gene3D" id="2.40.160.20">
    <property type="match status" value="1"/>
</dbReference>
<dbReference type="SUPFAM" id="SSF56925">
    <property type="entry name" value="OMPA-like"/>
    <property type="match status" value="1"/>
</dbReference>
<feature type="chain" id="PRO_5032693332" evidence="2">
    <location>
        <begin position="21"/>
        <end position="176"/>
    </location>
</feature>
<organism evidence="4 5">
    <name type="scientific">Pedobacter endophyticus</name>
    <dbReference type="NCBI Taxonomy" id="2789740"/>
    <lineage>
        <taxon>Bacteria</taxon>
        <taxon>Pseudomonadati</taxon>
        <taxon>Bacteroidota</taxon>
        <taxon>Sphingobacteriia</taxon>
        <taxon>Sphingobacteriales</taxon>
        <taxon>Sphingobacteriaceae</taxon>
        <taxon>Pedobacter</taxon>
    </lineage>
</organism>
<protein>
    <submittedName>
        <fullName evidence="4">Outer membrane beta-barrel protein</fullName>
    </submittedName>
</protein>
<dbReference type="AlphaFoldDB" id="A0A7S9L369"/>
<keyword evidence="1 2" id="KW-0732">Signal</keyword>
<evidence type="ECO:0000259" key="3">
    <source>
        <dbReference type="Pfam" id="PF13505"/>
    </source>
</evidence>
<dbReference type="EMBL" id="CP064939">
    <property type="protein sequence ID" value="QPH41654.1"/>
    <property type="molecule type" value="Genomic_DNA"/>
</dbReference>
<feature type="domain" description="Outer membrane protein beta-barrel" evidence="3">
    <location>
        <begin position="6"/>
        <end position="156"/>
    </location>
</feature>
<evidence type="ECO:0000313" key="4">
    <source>
        <dbReference type="EMBL" id="QPH41654.1"/>
    </source>
</evidence>
<accession>A0A7S9L369</accession>
<dbReference type="KEGG" id="pex:IZT61_10550"/>
<name>A0A7S9L369_9SPHI</name>
<dbReference type="Proteomes" id="UP000594759">
    <property type="component" value="Chromosome"/>
</dbReference>
<evidence type="ECO:0000256" key="2">
    <source>
        <dbReference type="SAM" id="SignalP"/>
    </source>
</evidence>
<sequence length="176" mass="18890">MIKKKFLLAILAAFPIIALAQKNTNYLKVSAQAAIPTGNLADVVHVGNGIAVQGAFGFSKLPQYLTLEAGYNRFKVKNLPSGASGHYSALPIYAGYRARLDQFVFDAQAGVSFNHIDASSSNVNAHANQTAFGWAFGASYLIKGIELGLRYQSSEGSRDVSVIRFLGIRAGYNISL</sequence>
<keyword evidence="5" id="KW-1185">Reference proteome</keyword>
<proteinExistence type="predicted"/>
<gene>
    <name evidence="4" type="ORF">IZT61_10550</name>
</gene>
<dbReference type="InterPro" id="IPR027385">
    <property type="entry name" value="Beta-barrel_OMP"/>
</dbReference>
<dbReference type="RefSeq" id="WP_196101091.1">
    <property type="nucleotide sequence ID" value="NZ_CP064939.1"/>
</dbReference>
<dbReference type="Pfam" id="PF13505">
    <property type="entry name" value="OMP_b-brl"/>
    <property type="match status" value="1"/>
</dbReference>
<evidence type="ECO:0000256" key="1">
    <source>
        <dbReference type="ARBA" id="ARBA00022729"/>
    </source>
</evidence>
<reference evidence="4 5" key="1">
    <citation type="submission" date="2020-11" db="EMBL/GenBank/DDBJ databases">
        <title>Pedobacter endophytica, an endophytic bacteria isolated form Carex pumila.</title>
        <authorList>
            <person name="Peng Y."/>
            <person name="Jiang L."/>
            <person name="Lee J."/>
        </authorList>
    </citation>
    <scope>NUCLEOTIDE SEQUENCE [LARGE SCALE GENOMIC DNA]</scope>
    <source>
        <strain evidence="4 5">JBR3-12</strain>
    </source>
</reference>
<evidence type="ECO:0000313" key="5">
    <source>
        <dbReference type="Proteomes" id="UP000594759"/>
    </source>
</evidence>
<dbReference type="InterPro" id="IPR011250">
    <property type="entry name" value="OMP/PagP_B-barrel"/>
</dbReference>
<feature type="signal peptide" evidence="2">
    <location>
        <begin position="1"/>
        <end position="20"/>
    </location>
</feature>